<protein>
    <submittedName>
        <fullName evidence="1">Putative asparagine--tRNA ligase, mitochondrial</fullName>
    </submittedName>
</protein>
<organism evidence="1 2">
    <name type="scientific">Nephila pilipes</name>
    <name type="common">Giant wood spider</name>
    <name type="synonym">Nephila maculata</name>
    <dbReference type="NCBI Taxonomy" id="299642"/>
    <lineage>
        <taxon>Eukaryota</taxon>
        <taxon>Metazoa</taxon>
        <taxon>Ecdysozoa</taxon>
        <taxon>Arthropoda</taxon>
        <taxon>Chelicerata</taxon>
        <taxon>Arachnida</taxon>
        <taxon>Araneae</taxon>
        <taxon>Araneomorphae</taxon>
        <taxon>Entelegynae</taxon>
        <taxon>Araneoidea</taxon>
        <taxon>Nephilidae</taxon>
        <taxon>Nephila</taxon>
    </lineage>
</organism>
<evidence type="ECO:0000313" key="2">
    <source>
        <dbReference type="Proteomes" id="UP000887013"/>
    </source>
</evidence>
<dbReference type="GO" id="GO:0016874">
    <property type="term" value="F:ligase activity"/>
    <property type="evidence" value="ECO:0007669"/>
    <property type="project" value="UniProtKB-KW"/>
</dbReference>
<dbReference type="Gene3D" id="2.40.50.140">
    <property type="entry name" value="Nucleic acid-binding proteins"/>
    <property type="match status" value="1"/>
</dbReference>
<name>A0A8X6QIF5_NEPPI</name>
<reference evidence="1" key="1">
    <citation type="submission" date="2020-08" db="EMBL/GenBank/DDBJ databases">
        <title>Multicomponent nature underlies the extraordinary mechanical properties of spider dragline silk.</title>
        <authorList>
            <person name="Kono N."/>
            <person name="Nakamura H."/>
            <person name="Mori M."/>
            <person name="Yoshida Y."/>
            <person name="Ohtoshi R."/>
            <person name="Malay A.D."/>
            <person name="Moran D.A.P."/>
            <person name="Tomita M."/>
            <person name="Numata K."/>
            <person name="Arakawa K."/>
        </authorList>
    </citation>
    <scope>NUCLEOTIDE SEQUENCE</scope>
</reference>
<dbReference type="AlphaFoldDB" id="A0A8X6QIF5"/>
<comment type="caution">
    <text evidence="1">The sequence shown here is derived from an EMBL/GenBank/DDBJ whole genome shotgun (WGS) entry which is preliminary data.</text>
</comment>
<sequence length="76" mass="8877">MLRSSLLRPTLLRRYCSFISSLSVKETLRKMPVNDKILVQGWVQSVRKYKELYFVDLIDGTCLDRLQIVIDANNSK</sequence>
<dbReference type="EMBL" id="BMAW01081333">
    <property type="protein sequence ID" value="GFU23939.1"/>
    <property type="molecule type" value="Genomic_DNA"/>
</dbReference>
<dbReference type="InterPro" id="IPR012340">
    <property type="entry name" value="NA-bd_OB-fold"/>
</dbReference>
<gene>
    <name evidence="1" type="primary">NARS2</name>
    <name evidence="1" type="ORF">NPIL_256361</name>
</gene>
<dbReference type="SUPFAM" id="SSF50249">
    <property type="entry name" value="Nucleic acid-binding proteins"/>
    <property type="match status" value="1"/>
</dbReference>
<dbReference type="Proteomes" id="UP000887013">
    <property type="component" value="Unassembled WGS sequence"/>
</dbReference>
<accession>A0A8X6QIF5</accession>
<keyword evidence="1" id="KW-0436">Ligase</keyword>
<evidence type="ECO:0000313" key="1">
    <source>
        <dbReference type="EMBL" id="GFU23939.1"/>
    </source>
</evidence>
<proteinExistence type="predicted"/>
<keyword evidence="2" id="KW-1185">Reference proteome</keyword>